<comment type="caution">
    <text evidence="3">The sequence shown here is derived from an EMBL/GenBank/DDBJ whole genome shotgun (WGS) entry which is preliminary data.</text>
</comment>
<gene>
    <name evidence="3" type="ORF">FBZ93_106341</name>
</gene>
<dbReference type="InterPro" id="IPR050266">
    <property type="entry name" value="AB_hydrolase_sf"/>
</dbReference>
<dbReference type="Gene3D" id="3.40.50.1820">
    <property type="entry name" value="alpha/beta hydrolase"/>
    <property type="match status" value="1"/>
</dbReference>
<evidence type="ECO:0000313" key="3">
    <source>
        <dbReference type="EMBL" id="TWB98382.1"/>
    </source>
</evidence>
<protein>
    <submittedName>
        <fullName evidence="3">Pimeloyl-ACP methyl ester carboxylesterase</fullName>
    </submittedName>
</protein>
<organism evidence="3 4">
    <name type="scientific">Bradyrhizobium macuxiense</name>
    <dbReference type="NCBI Taxonomy" id="1755647"/>
    <lineage>
        <taxon>Bacteria</taxon>
        <taxon>Pseudomonadati</taxon>
        <taxon>Pseudomonadota</taxon>
        <taxon>Alphaproteobacteria</taxon>
        <taxon>Hyphomicrobiales</taxon>
        <taxon>Nitrobacteraceae</taxon>
        <taxon>Bradyrhizobium</taxon>
    </lineage>
</organism>
<proteinExistence type="predicted"/>
<dbReference type="Pfam" id="PF12697">
    <property type="entry name" value="Abhydrolase_6"/>
    <property type="match status" value="1"/>
</dbReference>
<dbReference type="OrthoDB" id="9804723at2"/>
<evidence type="ECO:0000256" key="1">
    <source>
        <dbReference type="ARBA" id="ARBA00022801"/>
    </source>
</evidence>
<reference evidence="3 4" key="1">
    <citation type="submission" date="2019-06" db="EMBL/GenBank/DDBJ databases">
        <title>Genomic Encyclopedia of Type Strains, Phase IV (KMG-V): Genome sequencing to study the core and pangenomes of soil and plant-associated prokaryotes.</title>
        <authorList>
            <person name="Whitman W."/>
        </authorList>
    </citation>
    <scope>NUCLEOTIDE SEQUENCE [LARGE SCALE GENOMIC DNA]</scope>
    <source>
        <strain evidence="3 4">BR 10355</strain>
    </source>
</reference>
<accession>A0A560LSK5</accession>
<dbReference type="GO" id="GO:0016020">
    <property type="term" value="C:membrane"/>
    <property type="evidence" value="ECO:0007669"/>
    <property type="project" value="TreeGrafter"/>
</dbReference>
<dbReference type="PANTHER" id="PTHR43798:SF31">
    <property type="entry name" value="AB HYDROLASE SUPERFAMILY PROTEIN YCLE"/>
    <property type="match status" value="1"/>
</dbReference>
<dbReference type="SUPFAM" id="SSF53474">
    <property type="entry name" value="alpha/beta-Hydrolases"/>
    <property type="match status" value="1"/>
</dbReference>
<dbReference type="GO" id="GO:0016787">
    <property type="term" value="F:hydrolase activity"/>
    <property type="evidence" value="ECO:0007669"/>
    <property type="project" value="UniProtKB-KW"/>
</dbReference>
<evidence type="ECO:0000313" key="4">
    <source>
        <dbReference type="Proteomes" id="UP000321304"/>
    </source>
</evidence>
<dbReference type="RefSeq" id="WP_146987338.1">
    <property type="nucleotide sequence ID" value="NZ_VITY01000006.1"/>
</dbReference>
<keyword evidence="4" id="KW-1185">Reference proteome</keyword>
<keyword evidence="1" id="KW-0378">Hydrolase</keyword>
<dbReference type="AlphaFoldDB" id="A0A560LSK5"/>
<sequence length="285" mass="30966">MTDIALDNHGIRLAASVHGPTDGEPILFLHGLSLSRDTWQEIAGRLKDRYRIWTLDFRGHGHSDRAPDYDLAAYVSDAKTALAAIGRPAVIVGHSLGGCVAGVLAQSGDANVRAAFLEDPPWYLGQPGEWEKSAFPKLFSIARARQAAWQQARAPLGTYLAFVSDSPTPMGGIGRDHYGPRHLLSHASALQRQDWRCWADGDVAGAVLAAIPTEREFLCPVRIVQADPGCGAAFLRDHEARLAYGNPRADIVRYEGCGHSPHRAIAFEQRFAADLQAFLSGLPSR</sequence>
<feature type="domain" description="AB hydrolase-1" evidence="2">
    <location>
        <begin position="26"/>
        <end position="263"/>
    </location>
</feature>
<evidence type="ECO:0000259" key="2">
    <source>
        <dbReference type="Pfam" id="PF12697"/>
    </source>
</evidence>
<dbReference type="EMBL" id="VITY01000006">
    <property type="protein sequence ID" value="TWB98382.1"/>
    <property type="molecule type" value="Genomic_DNA"/>
</dbReference>
<dbReference type="InterPro" id="IPR029058">
    <property type="entry name" value="AB_hydrolase_fold"/>
</dbReference>
<dbReference type="PANTHER" id="PTHR43798">
    <property type="entry name" value="MONOACYLGLYCEROL LIPASE"/>
    <property type="match status" value="1"/>
</dbReference>
<name>A0A560LSK5_9BRAD</name>
<dbReference type="InterPro" id="IPR000073">
    <property type="entry name" value="AB_hydrolase_1"/>
</dbReference>
<dbReference type="Proteomes" id="UP000321304">
    <property type="component" value="Unassembled WGS sequence"/>
</dbReference>